<dbReference type="EMBL" id="CP086720">
    <property type="protein sequence ID" value="WOO86063.1"/>
    <property type="molecule type" value="Genomic_DNA"/>
</dbReference>
<proteinExistence type="predicted"/>
<keyword evidence="2" id="KW-1185">Reference proteome</keyword>
<accession>A0AAF0YM61</accession>
<dbReference type="Proteomes" id="UP000827549">
    <property type="component" value="Chromosome 7"/>
</dbReference>
<reference evidence="1" key="1">
    <citation type="submission" date="2023-10" db="EMBL/GenBank/DDBJ databases">
        <authorList>
            <person name="Noh H."/>
        </authorList>
    </citation>
    <scope>NUCLEOTIDE SEQUENCE</scope>
    <source>
        <strain evidence="1">DUCC4014</strain>
    </source>
</reference>
<organism evidence="1 2">
    <name type="scientific">Vanrija pseudolonga</name>
    <dbReference type="NCBI Taxonomy" id="143232"/>
    <lineage>
        <taxon>Eukaryota</taxon>
        <taxon>Fungi</taxon>
        <taxon>Dikarya</taxon>
        <taxon>Basidiomycota</taxon>
        <taxon>Agaricomycotina</taxon>
        <taxon>Tremellomycetes</taxon>
        <taxon>Trichosporonales</taxon>
        <taxon>Trichosporonaceae</taxon>
        <taxon>Vanrija</taxon>
    </lineage>
</organism>
<protein>
    <submittedName>
        <fullName evidence="1">Uncharacterized protein</fullName>
    </submittedName>
</protein>
<evidence type="ECO:0000313" key="1">
    <source>
        <dbReference type="EMBL" id="WOO86063.1"/>
    </source>
</evidence>
<dbReference type="AlphaFoldDB" id="A0AAF0YM61"/>
<name>A0AAF0YM61_9TREE</name>
<sequence>MRTPPRPIVKSLAPLPLAAYRPSPSPSPTRLGRYPAASLAPRAASFNLVPLPRISSFASLTQPCTQTTFYSLHVVVVVVVVDFTHRDYYPCSFDDLETWPFPQINQHSLPLWAIASIPVLALFGGRIWKTLSLVSLFSKGKGV</sequence>
<evidence type="ECO:0000313" key="2">
    <source>
        <dbReference type="Proteomes" id="UP000827549"/>
    </source>
</evidence>
<dbReference type="GeneID" id="87812712"/>
<dbReference type="RefSeq" id="XP_062632089.1">
    <property type="nucleotide sequence ID" value="XM_062776106.1"/>
</dbReference>
<gene>
    <name evidence="1" type="ORF">LOC62_07G009551</name>
</gene>